<gene>
    <name evidence="3" type="ORF">PAC_11728</name>
</gene>
<evidence type="ECO:0000256" key="1">
    <source>
        <dbReference type="SAM" id="MobiDB-lite"/>
    </source>
</evidence>
<evidence type="ECO:0000313" key="4">
    <source>
        <dbReference type="Proteomes" id="UP000184330"/>
    </source>
</evidence>
<dbReference type="STRING" id="576137.A0A1L7X9Y1"/>
<dbReference type="EMBL" id="FJOG01000019">
    <property type="protein sequence ID" value="CZR61831.1"/>
    <property type="molecule type" value="Genomic_DNA"/>
</dbReference>
<dbReference type="Pfam" id="PF06985">
    <property type="entry name" value="HET"/>
    <property type="match status" value="1"/>
</dbReference>
<protein>
    <recommendedName>
        <fullName evidence="2">Heterokaryon incompatibility domain-containing protein</fullName>
    </recommendedName>
</protein>
<sequence length="147" mass="16604">MSDISGRIQSFTLPSHNQSLPEEDHCSSMETSTCSRLAQNLLREWLDECSCSHQLCNSSEGGASASPTRLLSVANDRLRSADMSEYQHQPKYLTLSHCWEKIDMMTLTRNNKKEFEVAIPYESLCQTFKDAVALTRELGMEYDVTSA</sequence>
<dbReference type="InterPro" id="IPR010730">
    <property type="entry name" value="HET"/>
</dbReference>
<dbReference type="PANTHER" id="PTHR33112">
    <property type="entry name" value="DOMAIN PROTEIN, PUTATIVE-RELATED"/>
    <property type="match status" value="1"/>
</dbReference>
<proteinExistence type="predicted"/>
<dbReference type="PANTHER" id="PTHR33112:SF16">
    <property type="entry name" value="HETEROKARYON INCOMPATIBILITY DOMAIN-CONTAINING PROTEIN"/>
    <property type="match status" value="1"/>
</dbReference>
<dbReference type="OrthoDB" id="5125733at2759"/>
<dbReference type="AlphaFoldDB" id="A0A1L7X9Y1"/>
<organism evidence="3 4">
    <name type="scientific">Phialocephala subalpina</name>
    <dbReference type="NCBI Taxonomy" id="576137"/>
    <lineage>
        <taxon>Eukaryota</taxon>
        <taxon>Fungi</taxon>
        <taxon>Dikarya</taxon>
        <taxon>Ascomycota</taxon>
        <taxon>Pezizomycotina</taxon>
        <taxon>Leotiomycetes</taxon>
        <taxon>Helotiales</taxon>
        <taxon>Mollisiaceae</taxon>
        <taxon>Phialocephala</taxon>
        <taxon>Phialocephala fortinii species complex</taxon>
    </lineage>
</organism>
<accession>A0A1L7X9Y1</accession>
<feature type="region of interest" description="Disordered" evidence="1">
    <location>
        <begin position="1"/>
        <end position="25"/>
    </location>
</feature>
<evidence type="ECO:0000259" key="2">
    <source>
        <dbReference type="Pfam" id="PF06985"/>
    </source>
</evidence>
<dbReference type="Proteomes" id="UP000184330">
    <property type="component" value="Unassembled WGS sequence"/>
</dbReference>
<feature type="compositionally biased region" description="Polar residues" evidence="1">
    <location>
        <begin position="7"/>
        <end position="20"/>
    </location>
</feature>
<evidence type="ECO:0000313" key="3">
    <source>
        <dbReference type="EMBL" id="CZR61831.1"/>
    </source>
</evidence>
<keyword evidence="4" id="KW-1185">Reference proteome</keyword>
<feature type="domain" description="Heterokaryon incompatibility" evidence="2">
    <location>
        <begin position="92"/>
        <end position="142"/>
    </location>
</feature>
<reference evidence="3 4" key="1">
    <citation type="submission" date="2016-03" db="EMBL/GenBank/DDBJ databases">
        <authorList>
            <person name="Ploux O."/>
        </authorList>
    </citation>
    <scope>NUCLEOTIDE SEQUENCE [LARGE SCALE GENOMIC DNA]</scope>
    <source>
        <strain evidence="3 4">UAMH 11012</strain>
    </source>
</reference>
<name>A0A1L7X9Y1_9HELO</name>